<protein>
    <recommendedName>
        <fullName evidence="2">DUF1559 domain-containing protein</fullName>
    </recommendedName>
</protein>
<dbReference type="PANTHER" id="PTHR30093:SF2">
    <property type="entry name" value="TYPE II SECRETION SYSTEM PROTEIN H"/>
    <property type="match status" value="1"/>
</dbReference>
<dbReference type="InterPro" id="IPR011453">
    <property type="entry name" value="DUF1559"/>
</dbReference>
<feature type="transmembrane region" description="Helical" evidence="1">
    <location>
        <begin position="12"/>
        <end position="35"/>
    </location>
</feature>
<keyword evidence="1" id="KW-1133">Transmembrane helix</keyword>
<name>A0A6M5Z0K4_9BACT</name>
<dbReference type="AlphaFoldDB" id="A0A6M5Z0K4"/>
<evidence type="ECO:0000256" key="1">
    <source>
        <dbReference type="SAM" id="Phobius"/>
    </source>
</evidence>
<dbReference type="Pfam" id="PF07963">
    <property type="entry name" value="N_methyl"/>
    <property type="match status" value="1"/>
</dbReference>
<gene>
    <name evidence="3" type="ORF">FTUN_7540</name>
</gene>
<organism evidence="3 4">
    <name type="scientific">Frigoriglobus tundricola</name>
    <dbReference type="NCBI Taxonomy" id="2774151"/>
    <lineage>
        <taxon>Bacteria</taxon>
        <taxon>Pseudomonadati</taxon>
        <taxon>Planctomycetota</taxon>
        <taxon>Planctomycetia</taxon>
        <taxon>Gemmatales</taxon>
        <taxon>Gemmataceae</taxon>
        <taxon>Frigoriglobus</taxon>
    </lineage>
</organism>
<dbReference type="SUPFAM" id="SSF54523">
    <property type="entry name" value="Pili subunits"/>
    <property type="match status" value="1"/>
</dbReference>
<evidence type="ECO:0000313" key="4">
    <source>
        <dbReference type="Proteomes" id="UP000503447"/>
    </source>
</evidence>
<dbReference type="Gene3D" id="3.30.700.10">
    <property type="entry name" value="Glycoprotein, Type 4 Pilin"/>
    <property type="match status" value="1"/>
</dbReference>
<keyword evidence="1" id="KW-0812">Transmembrane</keyword>
<dbReference type="PANTHER" id="PTHR30093">
    <property type="entry name" value="GENERAL SECRETION PATHWAY PROTEIN G"/>
    <property type="match status" value="1"/>
</dbReference>
<dbReference type="NCBIfam" id="TIGR02532">
    <property type="entry name" value="IV_pilin_GFxxxE"/>
    <property type="match status" value="1"/>
</dbReference>
<dbReference type="Proteomes" id="UP000503447">
    <property type="component" value="Chromosome"/>
</dbReference>
<feature type="domain" description="DUF1559" evidence="2">
    <location>
        <begin position="36"/>
        <end position="356"/>
    </location>
</feature>
<proteinExistence type="predicted"/>
<dbReference type="InterPro" id="IPR012902">
    <property type="entry name" value="N_methyl_site"/>
</dbReference>
<reference evidence="4" key="1">
    <citation type="submission" date="2020-05" db="EMBL/GenBank/DDBJ databases">
        <title>Frigoriglobus tundricola gen. nov., sp. nov., a psychrotolerant cellulolytic planctomycete of the family Gemmataceae with two divergent copies of 16S rRNA gene.</title>
        <authorList>
            <person name="Kulichevskaya I.S."/>
            <person name="Ivanova A.A."/>
            <person name="Naumoff D.G."/>
            <person name="Beletsky A.V."/>
            <person name="Rijpstra W.I.C."/>
            <person name="Sinninghe Damste J.S."/>
            <person name="Mardanov A.V."/>
            <person name="Ravin N.V."/>
            <person name="Dedysh S.N."/>
        </authorList>
    </citation>
    <scope>NUCLEOTIDE SEQUENCE [LARGE SCALE GENOMIC DNA]</scope>
    <source>
        <strain evidence="4">PL17</strain>
    </source>
</reference>
<sequence length="378" mass="40053">MIRRRLVSRPAFTLIELLVVIAIIAILIGLLLPAVQKVREAAARMKCTNNLKQLGLALHNYESSFGVIPPNWNWPTASSWGGAGYPASQNYGAATAPDGAPGTWAVHLFPYIEQGNLFSLIQATGTQNYDAYAAVCTGTAPGMSGTPIVQTLICPSDPTTGNYITTSGNQINGISVKSEAGFAVSNYAANVLVLTPTPKSLMNSMPNGLTNTSLFAERYALCYAVGFGSGSGTVDDSHQHTYYWHHWGYIQCGGGDEQAAVGYGWLTVYQQLGIYFQGGCPGADFDTSGTSQYTPTLQIMQVRPNMNPPTGAANLGTFGSTDPNGCSSLITQTPHTGGMPVCLGDASVRIVNSSVSPATWRMIGNDPRYQGSVVGSDW</sequence>
<dbReference type="KEGG" id="ftj:FTUN_7540"/>
<keyword evidence="4" id="KW-1185">Reference proteome</keyword>
<dbReference type="EMBL" id="CP053452">
    <property type="protein sequence ID" value="QJW99917.1"/>
    <property type="molecule type" value="Genomic_DNA"/>
</dbReference>
<evidence type="ECO:0000259" key="2">
    <source>
        <dbReference type="Pfam" id="PF07596"/>
    </source>
</evidence>
<accession>A0A6M5Z0K4</accession>
<dbReference type="InterPro" id="IPR045584">
    <property type="entry name" value="Pilin-like"/>
</dbReference>
<evidence type="ECO:0000313" key="3">
    <source>
        <dbReference type="EMBL" id="QJW99917.1"/>
    </source>
</evidence>
<dbReference type="Pfam" id="PF07596">
    <property type="entry name" value="SBP_bac_10"/>
    <property type="match status" value="1"/>
</dbReference>
<keyword evidence="1" id="KW-0472">Membrane</keyword>